<dbReference type="eggNOG" id="COG1846">
    <property type="taxonomic scope" value="Bacteria"/>
</dbReference>
<dbReference type="PRINTS" id="PR00598">
    <property type="entry name" value="HTHMARR"/>
</dbReference>
<sequence>MGEENNKNMKAKDTGSSDWPEGEPSAEQKVTLEDYQQLIIQMRKANVQFQQMCNIPSGELTMLLTLRHLLLAKEFVIPSDIGDAMKLSRPAVSRMLHNLERKGYLEMKSSEEDHRYVKVQFTQTGKELITEEFEKCCKLLERVKERMGEKDMYKFLYYYSQFCTILVDEIF</sequence>
<protein>
    <submittedName>
        <fullName evidence="6">Transcriptional regulator, MarR family</fullName>
    </submittedName>
</protein>
<dbReference type="PROSITE" id="PS50995">
    <property type="entry name" value="HTH_MARR_2"/>
    <property type="match status" value="1"/>
</dbReference>
<dbReference type="GO" id="GO:0003700">
    <property type="term" value="F:DNA-binding transcription factor activity"/>
    <property type="evidence" value="ECO:0007669"/>
    <property type="project" value="InterPro"/>
</dbReference>
<keyword evidence="2" id="KW-0238">DNA-binding</keyword>
<feature type="region of interest" description="Disordered" evidence="4">
    <location>
        <begin position="1"/>
        <end position="27"/>
    </location>
</feature>
<comment type="caution">
    <text evidence="6">The sequence shown here is derived from an EMBL/GenBank/DDBJ whole genome shotgun (WGS) entry which is preliminary data.</text>
</comment>
<evidence type="ECO:0000256" key="4">
    <source>
        <dbReference type="SAM" id="MobiDB-lite"/>
    </source>
</evidence>
<dbReference type="SUPFAM" id="SSF46785">
    <property type="entry name" value="Winged helix' DNA-binding domain"/>
    <property type="match status" value="1"/>
</dbReference>
<dbReference type="AlphaFoldDB" id="C0ES58"/>
<dbReference type="EMBL" id="ACEP01000012">
    <property type="protein sequence ID" value="EEG37898.1"/>
    <property type="molecule type" value="Genomic_DNA"/>
</dbReference>
<evidence type="ECO:0000259" key="5">
    <source>
        <dbReference type="PROSITE" id="PS50995"/>
    </source>
</evidence>
<proteinExistence type="predicted"/>
<keyword evidence="3" id="KW-0804">Transcription</keyword>
<reference evidence="6 7" key="1">
    <citation type="submission" date="2009-01" db="EMBL/GenBank/DDBJ databases">
        <authorList>
            <person name="Fulton L."/>
            <person name="Clifton S."/>
            <person name="Fulton B."/>
            <person name="Xu J."/>
            <person name="Minx P."/>
            <person name="Pepin K.H."/>
            <person name="Johnson M."/>
            <person name="Bhonagiri V."/>
            <person name="Nash W.E."/>
            <person name="Mardis E.R."/>
            <person name="Wilson R.K."/>
        </authorList>
    </citation>
    <scope>NUCLEOTIDE SEQUENCE [LARGE SCALE GENOMIC DNA]</scope>
    <source>
        <strain evidence="6 7">DSM 3353</strain>
    </source>
</reference>
<dbReference type="PANTHER" id="PTHR42756">
    <property type="entry name" value="TRANSCRIPTIONAL REGULATOR, MARR"/>
    <property type="match status" value="1"/>
</dbReference>
<evidence type="ECO:0000256" key="3">
    <source>
        <dbReference type="ARBA" id="ARBA00023163"/>
    </source>
</evidence>
<feature type="domain" description="HTH marR-type" evidence="5">
    <location>
        <begin position="35"/>
        <end position="164"/>
    </location>
</feature>
<organism evidence="6 7">
    <name type="scientific">Anaerobutyricum hallii DSM 3353</name>
    <dbReference type="NCBI Taxonomy" id="411469"/>
    <lineage>
        <taxon>Bacteria</taxon>
        <taxon>Bacillati</taxon>
        <taxon>Bacillota</taxon>
        <taxon>Clostridia</taxon>
        <taxon>Lachnospirales</taxon>
        <taxon>Lachnospiraceae</taxon>
        <taxon>Anaerobutyricum</taxon>
    </lineage>
</organism>
<dbReference type="Proteomes" id="UP000003174">
    <property type="component" value="Unassembled WGS sequence"/>
</dbReference>
<feature type="compositionally biased region" description="Basic and acidic residues" evidence="4">
    <location>
        <begin position="1"/>
        <end position="15"/>
    </location>
</feature>
<evidence type="ECO:0000256" key="2">
    <source>
        <dbReference type="ARBA" id="ARBA00023125"/>
    </source>
</evidence>
<dbReference type="InterPro" id="IPR000835">
    <property type="entry name" value="HTH_MarR-typ"/>
</dbReference>
<dbReference type="GO" id="GO:0003677">
    <property type="term" value="F:DNA binding"/>
    <property type="evidence" value="ECO:0007669"/>
    <property type="project" value="UniProtKB-KW"/>
</dbReference>
<gene>
    <name evidence="6" type="ORF">EUBHAL_00227</name>
</gene>
<evidence type="ECO:0000313" key="6">
    <source>
        <dbReference type="EMBL" id="EEG37898.1"/>
    </source>
</evidence>
<dbReference type="InterPro" id="IPR036388">
    <property type="entry name" value="WH-like_DNA-bd_sf"/>
</dbReference>
<evidence type="ECO:0000256" key="1">
    <source>
        <dbReference type="ARBA" id="ARBA00023015"/>
    </source>
</evidence>
<keyword evidence="1" id="KW-0805">Transcription regulation</keyword>
<dbReference type="Pfam" id="PF12802">
    <property type="entry name" value="MarR_2"/>
    <property type="match status" value="1"/>
</dbReference>
<dbReference type="PANTHER" id="PTHR42756:SF1">
    <property type="entry name" value="TRANSCRIPTIONAL REPRESSOR OF EMRAB OPERON"/>
    <property type="match status" value="1"/>
</dbReference>
<dbReference type="InterPro" id="IPR036390">
    <property type="entry name" value="WH_DNA-bd_sf"/>
</dbReference>
<dbReference type="SMART" id="SM00347">
    <property type="entry name" value="HTH_MARR"/>
    <property type="match status" value="1"/>
</dbReference>
<evidence type="ECO:0000313" key="7">
    <source>
        <dbReference type="Proteomes" id="UP000003174"/>
    </source>
</evidence>
<reference evidence="6 7" key="2">
    <citation type="submission" date="2009-02" db="EMBL/GenBank/DDBJ databases">
        <title>Draft genome sequence of Eubacterium hallii (DSM 3353).</title>
        <authorList>
            <person name="Sudarsanam P."/>
            <person name="Ley R."/>
            <person name="Guruge J."/>
            <person name="Turnbaugh P.J."/>
            <person name="Mahowald M."/>
            <person name="Liep D."/>
            <person name="Gordon J."/>
        </authorList>
    </citation>
    <scope>NUCLEOTIDE SEQUENCE [LARGE SCALE GENOMIC DNA]</scope>
    <source>
        <strain evidence="6 7">DSM 3353</strain>
    </source>
</reference>
<name>C0ES58_9FIRM</name>
<dbReference type="Gene3D" id="1.10.10.10">
    <property type="entry name" value="Winged helix-like DNA-binding domain superfamily/Winged helix DNA-binding domain"/>
    <property type="match status" value="1"/>
</dbReference>
<accession>C0ES58</accession>